<dbReference type="InterPro" id="IPR039421">
    <property type="entry name" value="Type_1_exporter"/>
</dbReference>
<comment type="caution">
    <text evidence="10">The sequence shown here is derived from an EMBL/GenBank/DDBJ whole genome shotgun (WGS) entry which is preliminary data.</text>
</comment>
<dbReference type="Pfam" id="PF00005">
    <property type="entry name" value="ABC_tran"/>
    <property type="match status" value="1"/>
</dbReference>
<dbReference type="PROSITE" id="PS50893">
    <property type="entry name" value="ABC_TRANSPORTER_2"/>
    <property type="match status" value="1"/>
</dbReference>
<feature type="transmembrane region" description="Helical" evidence="7">
    <location>
        <begin position="24"/>
        <end position="46"/>
    </location>
</feature>
<keyword evidence="5 7" id="KW-1133">Transmembrane helix</keyword>
<dbReference type="Gene3D" id="1.20.1560.10">
    <property type="entry name" value="ABC transporter type 1, transmembrane domain"/>
    <property type="match status" value="1"/>
</dbReference>
<dbReference type="EMBL" id="JAMXLT020000019">
    <property type="protein sequence ID" value="MDW8549526.1"/>
    <property type="molecule type" value="Genomic_DNA"/>
</dbReference>
<evidence type="ECO:0000256" key="1">
    <source>
        <dbReference type="ARBA" id="ARBA00004651"/>
    </source>
</evidence>
<comment type="subcellular location">
    <subcellularLocation>
        <location evidence="1">Cell membrane</location>
        <topology evidence="1">Multi-pass membrane protein</topology>
    </subcellularLocation>
</comment>
<feature type="domain" description="ABC transmembrane type-1" evidence="9">
    <location>
        <begin position="25"/>
        <end position="325"/>
    </location>
</feature>
<dbReference type="GO" id="GO:0005524">
    <property type="term" value="F:ATP binding"/>
    <property type="evidence" value="ECO:0007669"/>
    <property type="project" value="UniProtKB-KW"/>
</dbReference>
<evidence type="ECO:0000256" key="6">
    <source>
        <dbReference type="ARBA" id="ARBA00023136"/>
    </source>
</evidence>
<evidence type="ECO:0000256" key="3">
    <source>
        <dbReference type="ARBA" id="ARBA00022741"/>
    </source>
</evidence>
<reference evidence="10 11" key="1">
    <citation type="submission" date="2023-11" db="EMBL/GenBank/DDBJ databases">
        <title>First isolation, identification, and characterization of non-pathogenic Epilithonimonas ginsengisoli isolated from diseased farmed rainbow trout (Oncorhynchus mykiss) in Chile.</title>
        <authorList>
            <person name="Miranda C.D."/>
            <person name="Irgang R."/>
            <person name="Concha C."/>
            <person name="Rojas R."/>
            <person name="Avendano R."/>
        </authorList>
    </citation>
    <scope>NUCLEOTIDE SEQUENCE [LARGE SCALE GENOMIC DNA]</scope>
    <source>
        <strain evidence="10 11">FP99</strain>
    </source>
</reference>
<evidence type="ECO:0000313" key="11">
    <source>
        <dbReference type="Proteomes" id="UP001204439"/>
    </source>
</evidence>
<keyword evidence="4 10" id="KW-0067">ATP-binding</keyword>
<evidence type="ECO:0000259" key="9">
    <source>
        <dbReference type="PROSITE" id="PS50929"/>
    </source>
</evidence>
<name>A0ABU4JJ37_9FLAO</name>
<dbReference type="PROSITE" id="PS00211">
    <property type="entry name" value="ABC_TRANSPORTER_1"/>
    <property type="match status" value="1"/>
</dbReference>
<accession>A0ABU4JJ37</accession>
<evidence type="ECO:0000256" key="7">
    <source>
        <dbReference type="SAM" id="Phobius"/>
    </source>
</evidence>
<gene>
    <name evidence="10" type="ORF">NG800_011435</name>
</gene>
<dbReference type="SUPFAM" id="SSF52540">
    <property type="entry name" value="P-loop containing nucleoside triphosphate hydrolases"/>
    <property type="match status" value="1"/>
</dbReference>
<dbReference type="RefSeq" id="WP_063969296.1">
    <property type="nucleotide sequence ID" value="NZ_JAMXLT020000019.1"/>
</dbReference>
<keyword evidence="2 7" id="KW-0812">Transmembrane</keyword>
<sequence>MADKISHTPFGYFKYFYRAMGFKLIFNILLSTLLGLFDGIGLALFIPLLQMVSGGQSADKNESLGGMTFVLDGYKAMGIPVNLLTILLLIVIIFTLKGLLNYILTMEQVDLRQKYMVSLRLNQINLLKNLSYKGFLKVDSGIIQNTVTAEVGKNLNAMIQFLNTSKAIILLSTYVVLAFIANWQFAMFIIVGGFLSNMIFKKLNKLIKETSILMSKRGNLFSGYIIQAIQSFKYLKSTAGFSLYTNKIVDVMKDIEMMNRRIGKNQAITASVREPILMVIISGAILIQVYWMDATLGSIILALLLFYRALNGLMGVQSSWQSFMQNVGSIESISQFNSQLKENEESFNNKEKYNGFHAGINLNNVIFSYGERKVLSDINLHIKKNETIAFVGESGSGKSTIANLIVSLISPVSGEIKIDDKSYNDFDLDSFRKKIGYITQEPVIYNDNIYNNVTFWAPKTQENLTKFHNIMEKVSLTDFMEDLSEKEDTQLGDNGLLISGGQKQRITIARELFKEVDILVMDEATSALDSETENFIQDSINELHGQYTIIVIAHRLSTIKTADKICLLEKGRIEAVGDFEELKSISPKFSRMIQYQNIALEN</sequence>
<dbReference type="InterPro" id="IPR003439">
    <property type="entry name" value="ABC_transporter-like_ATP-bd"/>
</dbReference>
<dbReference type="InterPro" id="IPR036640">
    <property type="entry name" value="ABC1_TM_sf"/>
</dbReference>
<evidence type="ECO:0000313" key="10">
    <source>
        <dbReference type="EMBL" id="MDW8549526.1"/>
    </source>
</evidence>
<dbReference type="PROSITE" id="PS50929">
    <property type="entry name" value="ABC_TM1F"/>
    <property type="match status" value="1"/>
</dbReference>
<proteinExistence type="predicted"/>
<organism evidence="10 11">
    <name type="scientific">Epilithonimonas ginsengisoli</name>
    <dbReference type="NCBI Taxonomy" id="1245592"/>
    <lineage>
        <taxon>Bacteria</taxon>
        <taxon>Pseudomonadati</taxon>
        <taxon>Bacteroidota</taxon>
        <taxon>Flavobacteriia</taxon>
        <taxon>Flavobacteriales</taxon>
        <taxon>Weeksellaceae</taxon>
        <taxon>Chryseobacterium group</taxon>
        <taxon>Epilithonimonas</taxon>
    </lineage>
</organism>
<dbReference type="InterPro" id="IPR017871">
    <property type="entry name" value="ABC_transporter-like_CS"/>
</dbReference>
<feature type="domain" description="ABC transporter" evidence="8">
    <location>
        <begin position="360"/>
        <end position="595"/>
    </location>
</feature>
<evidence type="ECO:0000256" key="2">
    <source>
        <dbReference type="ARBA" id="ARBA00022692"/>
    </source>
</evidence>
<keyword evidence="6 7" id="KW-0472">Membrane</keyword>
<dbReference type="PANTHER" id="PTHR24221">
    <property type="entry name" value="ATP-BINDING CASSETTE SUB-FAMILY B"/>
    <property type="match status" value="1"/>
</dbReference>
<dbReference type="InterPro" id="IPR027417">
    <property type="entry name" value="P-loop_NTPase"/>
</dbReference>
<dbReference type="InterPro" id="IPR003593">
    <property type="entry name" value="AAA+_ATPase"/>
</dbReference>
<keyword evidence="11" id="KW-1185">Reference proteome</keyword>
<dbReference type="Proteomes" id="UP001204439">
    <property type="component" value="Unassembled WGS sequence"/>
</dbReference>
<keyword evidence="3" id="KW-0547">Nucleotide-binding</keyword>
<evidence type="ECO:0000259" key="8">
    <source>
        <dbReference type="PROSITE" id="PS50893"/>
    </source>
</evidence>
<evidence type="ECO:0000256" key="4">
    <source>
        <dbReference type="ARBA" id="ARBA00022840"/>
    </source>
</evidence>
<feature type="transmembrane region" description="Helical" evidence="7">
    <location>
        <begin position="168"/>
        <end position="195"/>
    </location>
</feature>
<dbReference type="InterPro" id="IPR011527">
    <property type="entry name" value="ABC1_TM_dom"/>
</dbReference>
<evidence type="ECO:0000256" key="5">
    <source>
        <dbReference type="ARBA" id="ARBA00022989"/>
    </source>
</evidence>
<dbReference type="SUPFAM" id="SSF90123">
    <property type="entry name" value="ABC transporter transmembrane region"/>
    <property type="match status" value="1"/>
</dbReference>
<dbReference type="Gene3D" id="3.40.50.300">
    <property type="entry name" value="P-loop containing nucleotide triphosphate hydrolases"/>
    <property type="match status" value="1"/>
</dbReference>
<protein>
    <submittedName>
        <fullName evidence="10">ABC transporter ATP-binding protein</fullName>
    </submittedName>
</protein>
<dbReference type="PANTHER" id="PTHR24221:SF654">
    <property type="entry name" value="ATP-BINDING CASSETTE SUB-FAMILY B MEMBER 6"/>
    <property type="match status" value="1"/>
</dbReference>
<feature type="transmembrane region" description="Helical" evidence="7">
    <location>
        <begin position="83"/>
        <end position="104"/>
    </location>
</feature>
<dbReference type="SMART" id="SM00382">
    <property type="entry name" value="AAA"/>
    <property type="match status" value="1"/>
</dbReference>